<reference evidence="1 2" key="1">
    <citation type="journal article" date="2021" name="Hortic Res">
        <title>The domestication of Cucurbita argyrosperma as revealed by the genome of its wild relative.</title>
        <authorList>
            <person name="Barrera-Redondo J."/>
            <person name="Sanchez-de la Vega G."/>
            <person name="Aguirre-Liguori J.A."/>
            <person name="Castellanos-Morales G."/>
            <person name="Gutierrez-Guerrero Y.T."/>
            <person name="Aguirre-Dugua X."/>
            <person name="Aguirre-Planter E."/>
            <person name="Tenaillon M.I."/>
            <person name="Lira-Saade R."/>
            <person name="Eguiarte L.E."/>
        </authorList>
    </citation>
    <scope>NUCLEOTIDE SEQUENCE [LARGE SCALE GENOMIC DNA]</scope>
    <source>
        <strain evidence="1">JBR-2021</strain>
    </source>
</reference>
<organism evidence="1 2">
    <name type="scientific">Cucurbita argyrosperma subsp. sororia</name>
    <dbReference type="NCBI Taxonomy" id="37648"/>
    <lineage>
        <taxon>Eukaryota</taxon>
        <taxon>Viridiplantae</taxon>
        <taxon>Streptophyta</taxon>
        <taxon>Embryophyta</taxon>
        <taxon>Tracheophyta</taxon>
        <taxon>Spermatophyta</taxon>
        <taxon>Magnoliopsida</taxon>
        <taxon>eudicotyledons</taxon>
        <taxon>Gunneridae</taxon>
        <taxon>Pentapetalae</taxon>
        <taxon>rosids</taxon>
        <taxon>fabids</taxon>
        <taxon>Cucurbitales</taxon>
        <taxon>Cucurbitaceae</taxon>
        <taxon>Cucurbiteae</taxon>
        <taxon>Cucurbita</taxon>
    </lineage>
</organism>
<feature type="non-terminal residue" evidence="1">
    <location>
        <position position="1"/>
    </location>
</feature>
<gene>
    <name evidence="1" type="primary">PCMP-H3</name>
    <name evidence="1" type="ORF">SDJN03_24327</name>
</gene>
<sequence>MCKTRGFVAMELVGIFLVQEALKFFEVMIISGVKPKEVLIVGNVELSHNIQDYILELDPEDSGVLVLLPNISATNERWSNVSRLRRLMKRRGVKKADGSSVIEVDGKAHEFMVGDISHLQTVINLINSVYHDRTKYQLNQVRLSMTYQKATSSSVDQVRSCSKVSD</sequence>
<comment type="caution">
    <text evidence="1">The sequence shown here is derived from an EMBL/GenBank/DDBJ whole genome shotgun (WGS) entry which is preliminary data.</text>
</comment>
<accession>A0AAV6M8B3</accession>
<dbReference type="InterPro" id="IPR046848">
    <property type="entry name" value="E_motif"/>
</dbReference>
<dbReference type="PANTHER" id="PTHR47926">
    <property type="entry name" value="PENTATRICOPEPTIDE REPEAT-CONTAINING PROTEIN"/>
    <property type="match status" value="1"/>
</dbReference>
<protein>
    <submittedName>
        <fullName evidence="1">Pentatricopeptide repeat-containing protein</fullName>
    </submittedName>
</protein>
<evidence type="ECO:0000313" key="2">
    <source>
        <dbReference type="Proteomes" id="UP000685013"/>
    </source>
</evidence>
<proteinExistence type="predicted"/>
<dbReference type="EMBL" id="JAGKQH010000016">
    <property type="protein sequence ID" value="KAG6576753.1"/>
    <property type="molecule type" value="Genomic_DNA"/>
</dbReference>
<dbReference type="AlphaFoldDB" id="A0AAV6M8B3"/>
<dbReference type="Proteomes" id="UP000685013">
    <property type="component" value="Chromosome 16"/>
</dbReference>
<dbReference type="Pfam" id="PF20431">
    <property type="entry name" value="E_motif"/>
    <property type="match status" value="1"/>
</dbReference>
<dbReference type="PANTHER" id="PTHR47926:SF436">
    <property type="entry name" value="PENTATRICOPEPTIDE REPEAT-CONTAINING PROTEIN ELI1, CHLOROPLASTIC-LIKE ISOFORM X2"/>
    <property type="match status" value="1"/>
</dbReference>
<keyword evidence="2" id="KW-1185">Reference proteome</keyword>
<name>A0AAV6M8B3_9ROSI</name>
<evidence type="ECO:0000313" key="1">
    <source>
        <dbReference type="EMBL" id="KAG6576753.1"/>
    </source>
</evidence>
<dbReference type="InterPro" id="IPR046960">
    <property type="entry name" value="PPR_At4g14850-like_plant"/>
</dbReference>
<dbReference type="GO" id="GO:0003723">
    <property type="term" value="F:RNA binding"/>
    <property type="evidence" value="ECO:0007669"/>
    <property type="project" value="InterPro"/>
</dbReference>
<dbReference type="GO" id="GO:0009451">
    <property type="term" value="P:RNA modification"/>
    <property type="evidence" value="ECO:0007669"/>
    <property type="project" value="InterPro"/>
</dbReference>